<dbReference type="GeneTree" id="ENSGT00940000174562"/>
<keyword evidence="4" id="KW-0325">Glycoprotein</keyword>
<evidence type="ECO:0000256" key="2">
    <source>
        <dbReference type="ARBA" id="ARBA00022729"/>
    </source>
</evidence>
<reference evidence="6" key="1">
    <citation type="submission" date="2025-08" db="UniProtKB">
        <authorList>
            <consortium name="Ensembl"/>
        </authorList>
    </citation>
    <scope>IDENTIFICATION</scope>
</reference>
<dbReference type="SMART" id="SM00409">
    <property type="entry name" value="IG"/>
    <property type="match status" value="1"/>
</dbReference>
<dbReference type="InterPro" id="IPR015631">
    <property type="entry name" value="CD2/SLAM_rcpt"/>
</dbReference>
<evidence type="ECO:0000313" key="7">
    <source>
        <dbReference type="Proteomes" id="UP000265020"/>
    </source>
</evidence>
<dbReference type="AlphaFoldDB" id="A0A3Q2E3I6"/>
<accession>A0A3Q2E3I6</accession>
<dbReference type="PANTHER" id="PTHR12080:SF80">
    <property type="entry name" value="IMMUNOGLOBULIN V-SET DOMAIN-CONTAINING PROTEIN"/>
    <property type="match status" value="1"/>
</dbReference>
<evidence type="ECO:0000313" key="6">
    <source>
        <dbReference type="Ensembl" id="ENSCVAP00000025904.1"/>
    </source>
</evidence>
<evidence type="ECO:0000256" key="1">
    <source>
        <dbReference type="ARBA" id="ARBA00004370"/>
    </source>
</evidence>
<evidence type="ECO:0000256" key="3">
    <source>
        <dbReference type="ARBA" id="ARBA00023136"/>
    </source>
</evidence>
<dbReference type="InterPro" id="IPR003599">
    <property type="entry name" value="Ig_sub"/>
</dbReference>
<dbReference type="Gene3D" id="2.60.40.10">
    <property type="entry name" value="Immunoglobulins"/>
    <property type="match status" value="1"/>
</dbReference>
<dbReference type="STRING" id="28743.ENSCVAP00000025904"/>
<comment type="subcellular location">
    <subcellularLocation>
        <location evidence="1">Membrane</location>
    </subcellularLocation>
</comment>
<name>A0A3Q2E3I6_CYPVA</name>
<proteinExistence type="predicted"/>
<sequence>MLVYGKLLNYVLPAFLMFNNLYFSSETRFVKKGSDLLLDVDTIQKGFVFTWKCNSDVVVIFPGGSEPSVKGKYQGRASFFKQNYSLVIRNMQHEDSGNYIATATGFKERIVADYRVTVQVSPVNLTINSFDAQYCNFTATCKVVDSEVSGNYRCYNQTCHPLTKPDLKDSLMTVYVQEGSVVCNHSNYVSWTNDTQPFVSLCKNKPGKI</sequence>
<dbReference type="InterPro" id="IPR013783">
    <property type="entry name" value="Ig-like_fold"/>
</dbReference>
<dbReference type="InterPro" id="IPR036179">
    <property type="entry name" value="Ig-like_dom_sf"/>
</dbReference>
<protein>
    <recommendedName>
        <fullName evidence="5">Immunoglobulin domain-containing protein</fullName>
    </recommendedName>
</protein>
<evidence type="ECO:0000256" key="4">
    <source>
        <dbReference type="ARBA" id="ARBA00023180"/>
    </source>
</evidence>
<keyword evidence="7" id="KW-1185">Reference proteome</keyword>
<dbReference type="SUPFAM" id="SSF48726">
    <property type="entry name" value="Immunoglobulin"/>
    <property type="match status" value="1"/>
</dbReference>
<dbReference type="OMA" id="RNMQHED"/>
<dbReference type="Proteomes" id="UP000265020">
    <property type="component" value="Unassembled WGS sequence"/>
</dbReference>
<feature type="domain" description="Immunoglobulin" evidence="5">
    <location>
        <begin position="25"/>
        <end position="119"/>
    </location>
</feature>
<dbReference type="Ensembl" id="ENSCVAT00000000437.1">
    <property type="protein sequence ID" value="ENSCVAP00000025904.1"/>
    <property type="gene ID" value="ENSCVAG00000011064.1"/>
</dbReference>
<dbReference type="GO" id="GO:0016020">
    <property type="term" value="C:membrane"/>
    <property type="evidence" value="ECO:0007669"/>
    <property type="project" value="UniProtKB-SubCell"/>
</dbReference>
<dbReference type="PANTHER" id="PTHR12080">
    <property type="entry name" value="SIGNALING LYMPHOCYTIC ACTIVATION MOLECULE"/>
    <property type="match status" value="1"/>
</dbReference>
<organism evidence="6 7">
    <name type="scientific">Cyprinodon variegatus</name>
    <name type="common">Sheepshead minnow</name>
    <dbReference type="NCBI Taxonomy" id="28743"/>
    <lineage>
        <taxon>Eukaryota</taxon>
        <taxon>Metazoa</taxon>
        <taxon>Chordata</taxon>
        <taxon>Craniata</taxon>
        <taxon>Vertebrata</taxon>
        <taxon>Euteleostomi</taxon>
        <taxon>Actinopterygii</taxon>
        <taxon>Neopterygii</taxon>
        <taxon>Teleostei</taxon>
        <taxon>Neoteleostei</taxon>
        <taxon>Acanthomorphata</taxon>
        <taxon>Ovalentaria</taxon>
        <taxon>Atherinomorphae</taxon>
        <taxon>Cyprinodontiformes</taxon>
        <taxon>Cyprinodontidae</taxon>
        <taxon>Cyprinodon</taxon>
    </lineage>
</organism>
<evidence type="ECO:0000259" key="5">
    <source>
        <dbReference type="SMART" id="SM00409"/>
    </source>
</evidence>
<keyword evidence="3" id="KW-0472">Membrane</keyword>
<reference evidence="6" key="2">
    <citation type="submission" date="2025-09" db="UniProtKB">
        <authorList>
            <consortium name="Ensembl"/>
        </authorList>
    </citation>
    <scope>IDENTIFICATION</scope>
</reference>
<keyword evidence="2" id="KW-0732">Signal</keyword>